<dbReference type="SMART" id="SM00507">
    <property type="entry name" value="HNHc"/>
    <property type="match status" value="1"/>
</dbReference>
<dbReference type="Pfam" id="PF01844">
    <property type="entry name" value="HNH"/>
    <property type="match status" value="1"/>
</dbReference>
<dbReference type="GO" id="GO:0008270">
    <property type="term" value="F:zinc ion binding"/>
    <property type="evidence" value="ECO:0007669"/>
    <property type="project" value="InterPro"/>
</dbReference>
<dbReference type="AlphaFoldDB" id="A0A2A6REX1"/>
<feature type="coiled-coil region" evidence="1">
    <location>
        <begin position="136"/>
        <end position="163"/>
    </location>
</feature>
<dbReference type="EMBL" id="NQWI01000136">
    <property type="protein sequence ID" value="PDW01483.1"/>
    <property type="molecule type" value="Genomic_DNA"/>
</dbReference>
<organism evidence="3 4">
    <name type="scientific">Candidatus Viridilinea mediisalina</name>
    <dbReference type="NCBI Taxonomy" id="2024553"/>
    <lineage>
        <taxon>Bacteria</taxon>
        <taxon>Bacillati</taxon>
        <taxon>Chloroflexota</taxon>
        <taxon>Chloroflexia</taxon>
        <taxon>Chloroflexales</taxon>
        <taxon>Chloroflexineae</taxon>
        <taxon>Oscillochloridaceae</taxon>
        <taxon>Candidatus Viridilinea</taxon>
    </lineage>
</organism>
<sequence length="172" mass="19502">MSPTPEVRALVRKRAQGRCGYCGVSELDVGHELEVDHYRPRAHGGDDTLDNLVYTCTPCNRFKGAYWPSDSASDDVRLLNPNQDQCHEHLVEAINGRLVGLTARGWFHINWLHLNRPLLVAFRQRQQRMRLLAEAMLQAQATTAALQSRVDLLERELAHLRAVVAERIAEAE</sequence>
<dbReference type="GO" id="GO:0003676">
    <property type="term" value="F:nucleic acid binding"/>
    <property type="evidence" value="ECO:0007669"/>
    <property type="project" value="InterPro"/>
</dbReference>
<evidence type="ECO:0000313" key="4">
    <source>
        <dbReference type="Proteomes" id="UP000220527"/>
    </source>
</evidence>
<keyword evidence="1" id="KW-0175">Coiled coil</keyword>
<dbReference type="PANTHER" id="PTHR33877:SF1">
    <property type="entry name" value="TYPE IV METHYL-DIRECTED RESTRICTION ENZYME ECOKMCRA"/>
    <property type="match status" value="1"/>
</dbReference>
<dbReference type="OrthoDB" id="9802901at2"/>
<dbReference type="GO" id="GO:0004519">
    <property type="term" value="F:endonuclease activity"/>
    <property type="evidence" value="ECO:0007669"/>
    <property type="project" value="InterPro"/>
</dbReference>
<dbReference type="InterPro" id="IPR002711">
    <property type="entry name" value="HNH"/>
</dbReference>
<dbReference type="InterPro" id="IPR003615">
    <property type="entry name" value="HNH_nuc"/>
</dbReference>
<comment type="caution">
    <text evidence="3">The sequence shown here is derived from an EMBL/GenBank/DDBJ whole genome shotgun (WGS) entry which is preliminary data.</text>
</comment>
<accession>A0A2A6REX1</accession>
<dbReference type="InterPro" id="IPR052892">
    <property type="entry name" value="NA-targeting_endonuclease"/>
</dbReference>
<evidence type="ECO:0000259" key="2">
    <source>
        <dbReference type="SMART" id="SM00507"/>
    </source>
</evidence>
<name>A0A2A6REX1_9CHLR</name>
<keyword evidence="4" id="KW-1185">Reference proteome</keyword>
<proteinExistence type="predicted"/>
<dbReference type="RefSeq" id="WP_097645659.1">
    <property type="nucleotide sequence ID" value="NZ_NQWI01000136.1"/>
</dbReference>
<protein>
    <recommendedName>
        <fullName evidence="2">HNH nuclease domain-containing protein</fullName>
    </recommendedName>
</protein>
<dbReference type="PANTHER" id="PTHR33877">
    <property type="entry name" value="SLL1193 PROTEIN"/>
    <property type="match status" value="1"/>
</dbReference>
<evidence type="ECO:0000256" key="1">
    <source>
        <dbReference type="SAM" id="Coils"/>
    </source>
</evidence>
<dbReference type="Gene3D" id="1.10.30.50">
    <property type="match status" value="1"/>
</dbReference>
<gene>
    <name evidence="3" type="ORF">CJ255_18945</name>
</gene>
<dbReference type="CDD" id="cd00085">
    <property type="entry name" value="HNHc"/>
    <property type="match status" value="1"/>
</dbReference>
<evidence type="ECO:0000313" key="3">
    <source>
        <dbReference type="EMBL" id="PDW01483.1"/>
    </source>
</evidence>
<reference evidence="4" key="1">
    <citation type="submission" date="2017-08" db="EMBL/GenBank/DDBJ databases">
        <authorList>
            <person name="Grouzdev D.S."/>
            <person name="Gaisin V.A."/>
            <person name="Rysina M.S."/>
            <person name="Gorlenko V.M."/>
        </authorList>
    </citation>
    <scope>NUCLEOTIDE SEQUENCE [LARGE SCALE GENOMIC DNA]</scope>
    <source>
        <strain evidence="4">Kir15-3F</strain>
    </source>
</reference>
<feature type="domain" description="HNH nuclease" evidence="2">
    <location>
        <begin position="6"/>
        <end position="61"/>
    </location>
</feature>
<dbReference type="Proteomes" id="UP000220527">
    <property type="component" value="Unassembled WGS sequence"/>
</dbReference>